<accession>A0ABX9N7P1</accession>
<sequence>MPSTPPAPDARPLDAATLGPPRVVLLLSGGTALPGADPVGEEERADPAVVARAEARGELVRLRAGVHVERAA</sequence>
<gene>
    <name evidence="1" type="ORF">DZF98_05330</name>
</gene>
<name>A0ABX9N7P1_9MICO</name>
<protein>
    <submittedName>
        <fullName evidence="1">Uncharacterized protein</fullName>
    </submittedName>
</protein>
<reference evidence="1 2" key="1">
    <citation type="submission" date="2018-08" db="EMBL/GenBank/DDBJ databases">
        <title>Genome Sequence of Clavibacter michiganensis Subspecies type strains, and the Atypical Peach-Colored Strains Isolated from Tomato.</title>
        <authorList>
            <person name="Osdaghi E."/>
            <person name="Portier P."/>
            <person name="Briand M."/>
            <person name="Jacques M.-A."/>
        </authorList>
    </citation>
    <scope>NUCLEOTIDE SEQUENCE [LARGE SCALE GENOMIC DNA]</scope>
    <source>
        <strain evidence="1 2">CFBP 8216</strain>
    </source>
</reference>
<organism evidence="1 2">
    <name type="scientific">Clavibacter californiensis</name>
    <dbReference type="NCBI Taxonomy" id="1401995"/>
    <lineage>
        <taxon>Bacteria</taxon>
        <taxon>Bacillati</taxon>
        <taxon>Actinomycetota</taxon>
        <taxon>Actinomycetes</taxon>
        <taxon>Micrococcales</taxon>
        <taxon>Microbacteriaceae</taxon>
        <taxon>Clavibacter</taxon>
    </lineage>
</organism>
<dbReference type="EMBL" id="QWEE01000053">
    <property type="protein sequence ID" value="RII93089.1"/>
    <property type="molecule type" value="Genomic_DNA"/>
</dbReference>
<comment type="caution">
    <text evidence="1">The sequence shown here is derived from an EMBL/GenBank/DDBJ whole genome shotgun (WGS) entry which is preliminary data.</text>
</comment>
<evidence type="ECO:0000313" key="2">
    <source>
        <dbReference type="Proteomes" id="UP000265355"/>
    </source>
</evidence>
<dbReference type="Proteomes" id="UP000265355">
    <property type="component" value="Unassembled WGS sequence"/>
</dbReference>
<evidence type="ECO:0000313" key="1">
    <source>
        <dbReference type="EMBL" id="RII93089.1"/>
    </source>
</evidence>
<proteinExistence type="predicted"/>
<keyword evidence="2" id="KW-1185">Reference proteome</keyword>
<feature type="non-terminal residue" evidence="1">
    <location>
        <position position="72"/>
    </location>
</feature>